<reference evidence="4" key="1">
    <citation type="journal article" date="2019" name="Int. J. Syst. Evol. Microbiol.">
        <title>The Global Catalogue of Microorganisms (GCM) 10K type strain sequencing project: providing services to taxonomists for standard genome sequencing and annotation.</title>
        <authorList>
            <consortium name="The Broad Institute Genomics Platform"/>
            <consortium name="The Broad Institute Genome Sequencing Center for Infectious Disease"/>
            <person name="Wu L."/>
            <person name="Ma J."/>
        </authorList>
    </citation>
    <scope>NUCLEOTIDE SEQUENCE [LARGE SCALE GENOMIC DNA]</scope>
    <source>
        <strain evidence="4">JCM 16259</strain>
    </source>
</reference>
<feature type="compositionally biased region" description="Low complexity" evidence="1">
    <location>
        <begin position="38"/>
        <end position="52"/>
    </location>
</feature>
<evidence type="ECO:0000313" key="4">
    <source>
        <dbReference type="Proteomes" id="UP001500730"/>
    </source>
</evidence>
<organism evidence="3 4">
    <name type="scientific">Terrabacter carboxydivorans</name>
    <dbReference type="NCBI Taxonomy" id="619730"/>
    <lineage>
        <taxon>Bacteria</taxon>
        <taxon>Bacillati</taxon>
        <taxon>Actinomycetota</taxon>
        <taxon>Actinomycetes</taxon>
        <taxon>Micrococcales</taxon>
        <taxon>Intrasporangiaceae</taxon>
        <taxon>Terrabacter</taxon>
    </lineage>
</organism>
<keyword evidence="2" id="KW-0472">Membrane</keyword>
<comment type="caution">
    <text evidence="3">The sequence shown here is derived from an EMBL/GenBank/DDBJ whole genome shotgun (WGS) entry which is preliminary data.</text>
</comment>
<gene>
    <name evidence="3" type="ORF">GCM10009858_44760</name>
</gene>
<keyword evidence="2" id="KW-1133">Transmembrane helix</keyword>
<dbReference type="Proteomes" id="UP001500730">
    <property type="component" value="Unassembled WGS sequence"/>
</dbReference>
<keyword evidence="2" id="KW-0812">Transmembrane</keyword>
<dbReference type="RefSeq" id="WP_344257319.1">
    <property type="nucleotide sequence ID" value="NZ_BAAARE010000034.1"/>
</dbReference>
<accession>A0ABP5ZQJ5</accession>
<feature type="region of interest" description="Disordered" evidence="1">
    <location>
        <begin position="32"/>
        <end position="64"/>
    </location>
</feature>
<proteinExistence type="predicted"/>
<feature type="transmembrane region" description="Helical" evidence="2">
    <location>
        <begin position="6"/>
        <end position="28"/>
    </location>
</feature>
<sequence length="263" mass="27988">MSWRTLRPYAIAVILAAMLVVGVVGVMLTRQEAPDTRSASPASPASESSSIAGPPPSQAPAQQADPVVRDIVRLRAVSQVLPGTREPRITGDVTQQPDLYAAEFVRRLLTQDYRASRDAHVAWVQGESAQTTEPLVVGLVPKELRGRLAVFSVTESGGQGVPIPTANEWAALRVQNAYTTVRVQRVDEPLAWSTAVSSGRISDPGVTGREVAASVTLHYEKQGRPVTATSSVAITLNLQGPPTRSTWGFVTAVTYSSLPTSAP</sequence>
<evidence type="ECO:0000256" key="1">
    <source>
        <dbReference type="SAM" id="MobiDB-lite"/>
    </source>
</evidence>
<name>A0ABP5ZQJ5_9MICO</name>
<dbReference type="EMBL" id="BAAARE010000034">
    <property type="protein sequence ID" value="GAA2501616.1"/>
    <property type="molecule type" value="Genomic_DNA"/>
</dbReference>
<evidence type="ECO:0000256" key="2">
    <source>
        <dbReference type="SAM" id="Phobius"/>
    </source>
</evidence>
<protein>
    <submittedName>
        <fullName evidence="3">Uncharacterized protein</fullName>
    </submittedName>
</protein>
<keyword evidence="4" id="KW-1185">Reference proteome</keyword>
<evidence type="ECO:0000313" key="3">
    <source>
        <dbReference type="EMBL" id="GAA2501616.1"/>
    </source>
</evidence>